<evidence type="ECO:0000313" key="12">
    <source>
        <dbReference type="EMBL" id="MBH8587555.1"/>
    </source>
</evidence>
<keyword evidence="8" id="KW-0811">Translocation</keyword>
<keyword evidence="9 11" id="KW-0472">Membrane</keyword>
<gene>
    <name evidence="12" type="primary">yajC</name>
    <name evidence="12" type="ORF">I8U22_01800</name>
</gene>
<dbReference type="SMART" id="SM01323">
    <property type="entry name" value="YajC"/>
    <property type="match status" value="1"/>
</dbReference>
<keyword evidence="6" id="KW-0653">Protein transport</keyword>
<dbReference type="RefSeq" id="WP_037993966.1">
    <property type="nucleotide sequence ID" value="NZ_CP036487.1"/>
</dbReference>
<feature type="transmembrane region" description="Helical" evidence="11">
    <location>
        <begin position="6"/>
        <end position="22"/>
    </location>
</feature>
<dbReference type="Proteomes" id="UP000641910">
    <property type="component" value="Unassembled WGS sequence"/>
</dbReference>
<dbReference type="NCBIfam" id="TIGR00739">
    <property type="entry name" value="yajC"/>
    <property type="match status" value="1"/>
</dbReference>
<evidence type="ECO:0000256" key="9">
    <source>
        <dbReference type="ARBA" id="ARBA00023136"/>
    </source>
</evidence>
<dbReference type="InterPro" id="IPR003849">
    <property type="entry name" value="Preprotein_translocase_YajC"/>
</dbReference>
<evidence type="ECO:0000256" key="10">
    <source>
        <dbReference type="SAM" id="MobiDB-lite"/>
    </source>
</evidence>
<keyword evidence="5 11" id="KW-0812">Transmembrane</keyword>
<evidence type="ECO:0000256" key="11">
    <source>
        <dbReference type="SAM" id="Phobius"/>
    </source>
</evidence>
<reference evidence="12 13" key="1">
    <citation type="submission" date="2020-12" db="EMBL/GenBank/DDBJ databases">
        <title>WGS of Thermoactinomyces spp.</title>
        <authorList>
            <person name="Cheng K."/>
        </authorList>
    </citation>
    <scope>NUCLEOTIDE SEQUENCE [LARGE SCALE GENOMIC DNA]</scope>
    <source>
        <strain evidence="13">CICC 10650\ACCC 41061</strain>
    </source>
</reference>
<sequence>MGQWGTLIPLILMFVVFYFLLIRPQQKRQKERMTMLNALKKGDKVITIGGIHGTIVDLTEDRVTLKVSDNTRLVFERSSVNSVVTDEDTTSEKEEKKKEEAKEESK</sequence>
<evidence type="ECO:0000313" key="13">
    <source>
        <dbReference type="Proteomes" id="UP000641910"/>
    </source>
</evidence>
<dbReference type="PANTHER" id="PTHR33909:SF1">
    <property type="entry name" value="SEC TRANSLOCON ACCESSORY COMPLEX SUBUNIT YAJC"/>
    <property type="match status" value="1"/>
</dbReference>
<comment type="caution">
    <text evidence="12">The sequence shown here is derived from an EMBL/GenBank/DDBJ whole genome shotgun (WGS) entry which is preliminary data.</text>
</comment>
<feature type="compositionally biased region" description="Basic and acidic residues" evidence="10">
    <location>
        <begin position="90"/>
        <end position="106"/>
    </location>
</feature>
<dbReference type="EMBL" id="JAECVU010000001">
    <property type="protein sequence ID" value="MBH8587555.1"/>
    <property type="molecule type" value="Genomic_DNA"/>
</dbReference>
<evidence type="ECO:0000256" key="4">
    <source>
        <dbReference type="ARBA" id="ARBA00022475"/>
    </source>
</evidence>
<proteinExistence type="inferred from homology"/>
<organism evidence="12 13">
    <name type="scientific">Thermoactinomyces vulgaris</name>
    <dbReference type="NCBI Taxonomy" id="2026"/>
    <lineage>
        <taxon>Bacteria</taxon>
        <taxon>Bacillati</taxon>
        <taxon>Bacillota</taxon>
        <taxon>Bacilli</taxon>
        <taxon>Bacillales</taxon>
        <taxon>Thermoactinomycetaceae</taxon>
        <taxon>Thermoactinomyces</taxon>
    </lineage>
</organism>
<name>A0ABS0QE59_THEVU</name>
<dbReference type="Pfam" id="PF02699">
    <property type="entry name" value="YajC"/>
    <property type="match status" value="1"/>
</dbReference>
<evidence type="ECO:0000256" key="1">
    <source>
        <dbReference type="ARBA" id="ARBA00004162"/>
    </source>
</evidence>
<dbReference type="PRINTS" id="PR01853">
    <property type="entry name" value="YAJCTRNLCASE"/>
</dbReference>
<keyword evidence="3" id="KW-0813">Transport</keyword>
<dbReference type="PANTHER" id="PTHR33909">
    <property type="entry name" value="SEC TRANSLOCON ACCESSORY COMPLEX SUBUNIT YAJC"/>
    <property type="match status" value="1"/>
</dbReference>
<evidence type="ECO:0000256" key="6">
    <source>
        <dbReference type="ARBA" id="ARBA00022927"/>
    </source>
</evidence>
<accession>A0ABS0QE59</accession>
<keyword evidence="4" id="KW-1003">Cell membrane</keyword>
<comment type="subcellular location">
    <subcellularLocation>
        <location evidence="1">Cell membrane</location>
        <topology evidence="1">Single-pass membrane protein</topology>
    </subcellularLocation>
</comment>
<comment type="similarity">
    <text evidence="2">Belongs to the YajC family.</text>
</comment>
<keyword evidence="7 11" id="KW-1133">Transmembrane helix</keyword>
<evidence type="ECO:0000256" key="8">
    <source>
        <dbReference type="ARBA" id="ARBA00023010"/>
    </source>
</evidence>
<keyword evidence="13" id="KW-1185">Reference proteome</keyword>
<evidence type="ECO:0000256" key="7">
    <source>
        <dbReference type="ARBA" id="ARBA00022989"/>
    </source>
</evidence>
<evidence type="ECO:0000256" key="5">
    <source>
        <dbReference type="ARBA" id="ARBA00022692"/>
    </source>
</evidence>
<evidence type="ECO:0000256" key="3">
    <source>
        <dbReference type="ARBA" id="ARBA00022448"/>
    </source>
</evidence>
<feature type="region of interest" description="Disordered" evidence="10">
    <location>
        <begin position="82"/>
        <end position="106"/>
    </location>
</feature>
<protein>
    <submittedName>
        <fullName evidence="12">Preprotein translocase subunit YajC</fullName>
    </submittedName>
</protein>
<evidence type="ECO:0000256" key="2">
    <source>
        <dbReference type="ARBA" id="ARBA00006742"/>
    </source>
</evidence>